<reference evidence="1" key="1">
    <citation type="submission" date="2020-04" db="EMBL/GenBank/DDBJ databases">
        <authorList>
            <person name="Chiriac C."/>
            <person name="Salcher M."/>
            <person name="Ghai R."/>
            <person name="Kavagutti S V."/>
        </authorList>
    </citation>
    <scope>NUCLEOTIDE SEQUENCE</scope>
</reference>
<dbReference type="EMBL" id="LR796189">
    <property type="protein sequence ID" value="CAB4125350.1"/>
    <property type="molecule type" value="Genomic_DNA"/>
</dbReference>
<gene>
    <name evidence="1" type="ORF">UFOVP53_116</name>
</gene>
<sequence>MKEMLNNQFDSAYSFMRTLQRLNIAEKLPVSLWPWGVRDDLHDRVHGFIRRIYLSILKKNKEERAILKRISRQIYRIFLGEERINYQSRLRSHLLNLTQELFLLKNKSLYPYIYLIDSS</sequence>
<proteinExistence type="predicted"/>
<protein>
    <submittedName>
        <fullName evidence="1">Uncharacterized protein</fullName>
    </submittedName>
</protein>
<organism evidence="1">
    <name type="scientific">uncultured Caudovirales phage</name>
    <dbReference type="NCBI Taxonomy" id="2100421"/>
    <lineage>
        <taxon>Viruses</taxon>
        <taxon>Duplodnaviria</taxon>
        <taxon>Heunggongvirae</taxon>
        <taxon>Uroviricota</taxon>
        <taxon>Caudoviricetes</taxon>
        <taxon>Peduoviridae</taxon>
        <taxon>Maltschvirus</taxon>
        <taxon>Maltschvirus maltsch</taxon>
    </lineage>
</organism>
<accession>A0A6J5KZ15</accession>
<name>A0A6J5KZ15_9CAUD</name>
<evidence type="ECO:0000313" key="1">
    <source>
        <dbReference type="EMBL" id="CAB4125350.1"/>
    </source>
</evidence>